<dbReference type="PANTHER" id="PTHR12294">
    <property type="entry name" value="EF HAND DOMAIN FAMILY A1,A2-RELATED"/>
    <property type="match status" value="1"/>
</dbReference>
<gene>
    <name evidence="15" type="ORF">V9T40_011594</name>
</gene>
<evidence type="ECO:0000256" key="10">
    <source>
        <dbReference type="ARBA" id="ARBA00023065"/>
    </source>
</evidence>
<keyword evidence="16" id="KW-1185">Reference proteome</keyword>
<evidence type="ECO:0000256" key="9">
    <source>
        <dbReference type="ARBA" id="ARBA00022946"/>
    </source>
</evidence>
<keyword evidence="3" id="KW-0813">Transport</keyword>
<reference evidence="15 16" key="1">
    <citation type="submission" date="2024-03" db="EMBL/GenBank/DDBJ databases">
        <title>Adaptation during the transition from Ophiocordyceps entomopathogen to insect associate is accompanied by gene loss and intensified selection.</title>
        <authorList>
            <person name="Ward C.M."/>
            <person name="Onetto C.A."/>
            <person name="Borneman A.R."/>
        </authorList>
    </citation>
    <scope>NUCLEOTIDE SEQUENCE [LARGE SCALE GENOMIC DNA]</scope>
    <source>
        <strain evidence="15">AWRI1</strain>
        <tissue evidence="15">Single Adult Female</tissue>
    </source>
</reference>
<dbReference type="SUPFAM" id="SSF47473">
    <property type="entry name" value="EF-hand"/>
    <property type="match status" value="1"/>
</dbReference>
<keyword evidence="10" id="KW-0406">Ion transport</keyword>
<dbReference type="Proteomes" id="UP001367676">
    <property type="component" value="Unassembled WGS sequence"/>
</dbReference>
<dbReference type="InterPro" id="IPR011992">
    <property type="entry name" value="EF-hand-dom_pair"/>
</dbReference>
<dbReference type="GO" id="GO:0036444">
    <property type="term" value="P:calcium import into the mitochondrion"/>
    <property type="evidence" value="ECO:0007669"/>
    <property type="project" value="UniProtKB-ARBA"/>
</dbReference>
<name>A0AAN9T5Q9_9HEMI</name>
<evidence type="ECO:0000256" key="2">
    <source>
        <dbReference type="ARBA" id="ARBA00004569"/>
    </source>
</evidence>
<keyword evidence="12" id="KW-0472">Membrane</keyword>
<evidence type="ECO:0000256" key="6">
    <source>
        <dbReference type="ARBA" id="ARBA00022737"/>
    </source>
</evidence>
<dbReference type="PROSITE" id="PS00018">
    <property type="entry name" value="EF_HAND_1"/>
    <property type="match status" value="3"/>
</dbReference>
<dbReference type="GO" id="GO:0051560">
    <property type="term" value="P:mitochondrial calcium ion homeostasis"/>
    <property type="evidence" value="ECO:0007669"/>
    <property type="project" value="TreeGrafter"/>
</dbReference>
<dbReference type="Pfam" id="PF13499">
    <property type="entry name" value="EF-hand_7"/>
    <property type="match status" value="1"/>
</dbReference>
<evidence type="ECO:0000256" key="8">
    <source>
        <dbReference type="ARBA" id="ARBA00022837"/>
    </source>
</evidence>
<dbReference type="PANTHER" id="PTHR12294:SF1">
    <property type="entry name" value="CALCIUM UPTAKE PROTEIN 1, MITOCHONDRIAL"/>
    <property type="match status" value="1"/>
</dbReference>
<comment type="caution">
    <text evidence="15">The sequence shown here is derived from an EMBL/GenBank/DDBJ whole genome shotgun (WGS) entry which is preliminary data.</text>
</comment>
<feature type="domain" description="EF-hand" evidence="14">
    <location>
        <begin position="140"/>
        <end position="168"/>
    </location>
</feature>
<keyword evidence="7" id="KW-0999">Mitochondrion inner membrane</keyword>
<protein>
    <recommendedName>
        <fullName evidence="14">EF-hand domain-containing protein</fullName>
    </recommendedName>
</protein>
<evidence type="ECO:0000259" key="14">
    <source>
        <dbReference type="PROSITE" id="PS50222"/>
    </source>
</evidence>
<dbReference type="Pfam" id="PF13202">
    <property type="entry name" value="EF-hand_5"/>
    <property type="match status" value="1"/>
</dbReference>
<dbReference type="GO" id="GO:1990246">
    <property type="term" value="C:uniplex complex"/>
    <property type="evidence" value="ECO:0007669"/>
    <property type="project" value="TreeGrafter"/>
</dbReference>
<evidence type="ECO:0000256" key="12">
    <source>
        <dbReference type="ARBA" id="ARBA00023136"/>
    </source>
</evidence>
<evidence type="ECO:0000313" key="15">
    <source>
        <dbReference type="EMBL" id="KAK7574403.1"/>
    </source>
</evidence>
<evidence type="ECO:0000256" key="3">
    <source>
        <dbReference type="ARBA" id="ARBA00022448"/>
    </source>
</evidence>
<dbReference type="EMBL" id="JBBCAQ010000037">
    <property type="protein sequence ID" value="KAK7574403.1"/>
    <property type="molecule type" value="Genomic_DNA"/>
</dbReference>
<dbReference type="InterPro" id="IPR018247">
    <property type="entry name" value="EF_Hand_1_Ca_BS"/>
</dbReference>
<dbReference type="AlphaFoldDB" id="A0AAN9T5Q9"/>
<dbReference type="SMART" id="SM00054">
    <property type="entry name" value="EFh"/>
    <property type="match status" value="3"/>
</dbReference>
<dbReference type="InterPro" id="IPR039800">
    <property type="entry name" value="MICU1/2/3"/>
</dbReference>
<evidence type="ECO:0000313" key="16">
    <source>
        <dbReference type="Proteomes" id="UP001367676"/>
    </source>
</evidence>
<dbReference type="GO" id="GO:0005509">
    <property type="term" value="F:calcium ion binding"/>
    <property type="evidence" value="ECO:0007669"/>
    <property type="project" value="InterPro"/>
</dbReference>
<proteinExistence type="inferred from homology"/>
<accession>A0AAN9T5Q9</accession>
<keyword evidence="9" id="KW-0809">Transit peptide</keyword>
<feature type="domain" description="EF-hand" evidence="14">
    <location>
        <begin position="107"/>
        <end position="134"/>
    </location>
</feature>
<evidence type="ECO:0000256" key="7">
    <source>
        <dbReference type="ARBA" id="ARBA00022792"/>
    </source>
</evidence>
<comment type="subcellular location">
    <subcellularLocation>
        <location evidence="1">Mitochondrion inner membrane</location>
    </subcellularLocation>
    <subcellularLocation>
        <location evidence="2">Mitochondrion intermembrane space</location>
    </subcellularLocation>
</comment>
<keyword evidence="8" id="KW-0106">Calcium</keyword>
<keyword evidence="6" id="KW-0677">Repeat</keyword>
<dbReference type="GO" id="GO:0005758">
    <property type="term" value="C:mitochondrial intermembrane space"/>
    <property type="evidence" value="ECO:0007669"/>
    <property type="project" value="UniProtKB-SubCell"/>
</dbReference>
<feature type="domain" description="EF-hand" evidence="14">
    <location>
        <begin position="11"/>
        <end position="46"/>
    </location>
</feature>
<keyword evidence="11" id="KW-0496">Mitochondrion</keyword>
<evidence type="ECO:0000256" key="4">
    <source>
        <dbReference type="ARBA" id="ARBA00022568"/>
    </source>
</evidence>
<evidence type="ECO:0000256" key="11">
    <source>
        <dbReference type="ARBA" id="ARBA00023128"/>
    </source>
</evidence>
<evidence type="ECO:0000256" key="5">
    <source>
        <dbReference type="ARBA" id="ARBA00022723"/>
    </source>
</evidence>
<keyword evidence="5" id="KW-0479">Metal-binding</keyword>
<dbReference type="CDD" id="cd00051">
    <property type="entry name" value="EFh"/>
    <property type="match status" value="1"/>
</dbReference>
<comment type="similarity">
    <text evidence="13">Belongs to the MICU1 family. MICU1 subfamily.</text>
</comment>
<organism evidence="15 16">
    <name type="scientific">Parthenolecanium corni</name>
    <dbReference type="NCBI Taxonomy" id="536013"/>
    <lineage>
        <taxon>Eukaryota</taxon>
        <taxon>Metazoa</taxon>
        <taxon>Ecdysozoa</taxon>
        <taxon>Arthropoda</taxon>
        <taxon>Hexapoda</taxon>
        <taxon>Insecta</taxon>
        <taxon>Pterygota</taxon>
        <taxon>Neoptera</taxon>
        <taxon>Paraneoptera</taxon>
        <taxon>Hemiptera</taxon>
        <taxon>Sternorrhyncha</taxon>
        <taxon>Coccoidea</taxon>
        <taxon>Coccidae</taxon>
        <taxon>Parthenolecanium</taxon>
    </lineage>
</organism>
<dbReference type="InterPro" id="IPR002048">
    <property type="entry name" value="EF_hand_dom"/>
</dbReference>
<sequence>MGNCLVDDNLYWRRKMRTIHNLLDVNKDGIISYDDFTLLANRFVRLGNLPRDQQVEFYEIIECMWKEQWGCIDPYNFITTEQYLEDMKHVINDKDRRKKVHRLLPYLFMAVDKNHDGAISFSEYQLFFKCLGLSYQNAIAAFESIDLDKNGVLTIEEFVKLGREYFLSTNENEAAKLFWGPLAA</sequence>
<dbReference type="Gene3D" id="1.10.238.10">
    <property type="entry name" value="EF-hand"/>
    <property type="match status" value="1"/>
</dbReference>
<evidence type="ECO:0000256" key="1">
    <source>
        <dbReference type="ARBA" id="ARBA00004273"/>
    </source>
</evidence>
<evidence type="ECO:0000256" key="13">
    <source>
        <dbReference type="ARBA" id="ARBA00038333"/>
    </source>
</evidence>
<keyword evidence="4" id="KW-0109">Calcium transport</keyword>
<dbReference type="PROSITE" id="PS50222">
    <property type="entry name" value="EF_HAND_2"/>
    <property type="match status" value="3"/>
</dbReference>